<dbReference type="InterPro" id="IPR002885">
    <property type="entry name" value="PPR_rpt"/>
</dbReference>
<keyword evidence="1" id="KW-0677">Repeat</keyword>
<reference evidence="2 3" key="1">
    <citation type="submission" date="2024-12" db="EMBL/GenBank/DDBJ databases">
        <title>The unique morphological basis and parallel evolutionary history of personate flowers in Penstemon.</title>
        <authorList>
            <person name="Depatie T.H."/>
            <person name="Wessinger C.A."/>
        </authorList>
    </citation>
    <scope>NUCLEOTIDE SEQUENCE [LARGE SCALE GENOMIC DNA]</scope>
    <source>
        <strain evidence="2">WTNN_2</strain>
        <tissue evidence="2">Leaf</tissue>
    </source>
</reference>
<comment type="caution">
    <text evidence="2">The sequence shown here is derived from an EMBL/GenBank/DDBJ whole genome shotgun (WGS) entry which is preliminary data.</text>
</comment>
<evidence type="ECO:0008006" key="4">
    <source>
        <dbReference type="Google" id="ProtNLM"/>
    </source>
</evidence>
<dbReference type="EMBL" id="JBJXBP010000007">
    <property type="protein sequence ID" value="KAL3818374.1"/>
    <property type="molecule type" value="Genomic_DNA"/>
</dbReference>
<name>A0ABD3S1L3_9LAMI</name>
<accession>A0ABD3S1L3</accession>
<evidence type="ECO:0000256" key="1">
    <source>
        <dbReference type="ARBA" id="ARBA00022737"/>
    </source>
</evidence>
<dbReference type="AlphaFoldDB" id="A0ABD3S1L3"/>
<keyword evidence="3" id="KW-1185">Reference proteome</keyword>
<protein>
    <recommendedName>
        <fullName evidence="4">Pentatricopeptide repeat-containing protein</fullName>
    </recommendedName>
</protein>
<evidence type="ECO:0000313" key="3">
    <source>
        <dbReference type="Proteomes" id="UP001634393"/>
    </source>
</evidence>
<dbReference type="Proteomes" id="UP001634393">
    <property type="component" value="Unassembled WGS sequence"/>
</dbReference>
<dbReference type="Gene3D" id="1.25.40.10">
    <property type="entry name" value="Tetratricopeptide repeat domain"/>
    <property type="match status" value="1"/>
</dbReference>
<evidence type="ECO:0000313" key="2">
    <source>
        <dbReference type="EMBL" id="KAL3818374.1"/>
    </source>
</evidence>
<dbReference type="InterPro" id="IPR011990">
    <property type="entry name" value="TPR-like_helical_dom_sf"/>
</dbReference>
<organism evidence="2 3">
    <name type="scientific">Penstemon smallii</name>
    <dbReference type="NCBI Taxonomy" id="265156"/>
    <lineage>
        <taxon>Eukaryota</taxon>
        <taxon>Viridiplantae</taxon>
        <taxon>Streptophyta</taxon>
        <taxon>Embryophyta</taxon>
        <taxon>Tracheophyta</taxon>
        <taxon>Spermatophyta</taxon>
        <taxon>Magnoliopsida</taxon>
        <taxon>eudicotyledons</taxon>
        <taxon>Gunneridae</taxon>
        <taxon>Pentapetalae</taxon>
        <taxon>asterids</taxon>
        <taxon>lamiids</taxon>
        <taxon>Lamiales</taxon>
        <taxon>Plantaginaceae</taxon>
        <taxon>Cheloneae</taxon>
        <taxon>Penstemon</taxon>
    </lineage>
</organism>
<dbReference type="Pfam" id="PF01535">
    <property type="entry name" value="PPR"/>
    <property type="match status" value="2"/>
</dbReference>
<sequence>MQPNSVVYNILISAYYRIGDVVEATYSSPMHGMRNIGQVDELKNLLDDMRKEGNMKEAYEQLSESHVCWREYSPFYMFRKATKQSELADSDAYSAAVALVIYPSRSIWIFW</sequence>
<proteinExistence type="predicted"/>
<gene>
    <name evidence="2" type="ORF">ACJIZ3_004279</name>
</gene>